<organism evidence="1 2">
    <name type="scientific">candidate division TA06 bacterium SM1_40</name>
    <dbReference type="NCBI Taxonomy" id="1703773"/>
    <lineage>
        <taxon>Bacteria</taxon>
        <taxon>Bacteria division TA06</taxon>
    </lineage>
</organism>
<dbReference type="Proteomes" id="UP000051035">
    <property type="component" value="Unassembled WGS sequence"/>
</dbReference>
<protein>
    <submittedName>
        <fullName evidence="1">Uncharacterized protein</fullName>
    </submittedName>
</protein>
<gene>
    <name evidence="1" type="ORF">AMJ71_03215</name>
</gene>
<accession>A0A0S8JNR5</accession>
<sequence>MSSVRDDREQLDLFGRSPSSPLLKRIKELDMKMERAITDGKYALARQLAREQERLLGNLMERE</sequence>
<proteinExistence type="predicted"/>
<dbReference type="AlphaFoldDB" id="A0A0S8JNR5"/>
<evidence type="ECO:0000313" key="1">
    <source>
        <dbReference type="EMBL" id="KPL10397.1"/>
    </source>
</evidence>
<reference evidence="1 2" key="1">
    <citation type="journal article" date="2015" name="Microbiome">
        <title>Genomic resolution of linkages in carbon, nitrogen, and sulfur cycling among widespread estuary sediment bacteria.</title>
        <authorList>
            <person name="Baker B.J."/>
            <person name="Lazar C.S."/>
            <person name="Teske A.P."/>
            <person name="Dick G.J."/>
        </authorList>
    </citation>
    <scope>NUCLEOTIDE SEQUENCE [LARGE SCALE GENOMIC DNA]</scope>
    <source>
        <strain evidence="1">SM1_40</strain>
    </source>
</reference>
<evidence type="ECO:0000313" key="2">
    <source>
        <dbReference type="Proteomes" id="UP000051035"/>
    </source>
</evidence>
<dbReference type="EMBL" id="LJVA01000025">
    <property type="protein sequence ID" value="KPL10397.1"/>
    <property type="molecule type" value="Genomic_DNA"/>
</dbReference>
<comment type="caution">
    <text evidence="1">The sequence shown here is derived from an EMBL/GenBank/DDBJ whole genome shotgun (WGS) entry which is preliminary data.</text>
</comment>
<name>A0A0S8JNR5_UNCT6</name>